<dbReference type="AlphaFoldDB" id="A0A1T1DIJ5"/>
<accession>A0A1T1DIJ5</accession>
<evidence type="ECO:0000313" key="1">
    <source>
        <dbReference type="EMBL" id="OOV40652.1"/>
    </source>
</evidence>
<dbReference type="EMBL" id="MVIT01000075">
    <property type="protein sequence ID" value="OOV40652.1"/>
    <property type="molecule type" value="Genomic_DNA"/>
</dbReference>
<gene>
    <name evidence="1" type="ORF">B1J93_16325</name>
</gene>
<dbReference type="Proteomes" id="UP000191008">
    <property type="component" value="Unassembled WGS sequence"/>
</dbReference>
<name>A0A1T1DIJ5_9LEPT</name>
<evidence type="ECO:0000313" key="2">
    <source>
        <dbReference type="Proteomes" id="UP000191008"/>
    </source>
</evidence>
<protein>
    <submittedName>
        <fullName evidence="1">Uncharacterized protein</fullName>
    </submittedName>
</protein>
<comment type="caution">
    <text evidence="1">The sequence shown here is derived from an EMBL/GenBank/DDBJ whole genome shotgun (WGS) entry which is preliminary data.</text>
</comment>
<reference evidence="1 2" key="1">
    <citation type="submission" date="2017-02" db="EMBL/GenBank/DDBJ databases">
        <title>Comparative genomic analysis of Brazilian Leptospira kirschneri strains of different serogroups.</title>
        <authorList>
            <person name="Moreno L.Z."/>
            <person name="Miraglia F."/>
            <person name="Kremer F.S."/>
            <person name="Eslabao M.R."/>
            <person name="Lilenbaum W."/>
            <person name="Dellagostin O.A."/>
            <person name="Moreno A.M."/>
        </authorList>
    </citation>
    <scope>NUCLEOTIDE SEQUENCE [LARGE SCALE GENOMIC DNA]</scope>
    <source>
        <strain evidence="1 2">M110/06</strain>
    </source>
</reference>
<organism evidence="1 2">
    <name type="scientific">Leptospira kirschneri serovar Pomona</name>
    <dbReference type="NCBI Taxonomy" id="561005"/>
    <lineage>
        <taxon>Bacteria</taxon>
        <taxon>Pseudomonadati</taxon>
        <taxon>Spirochaetota</taxon>
        <taxon>Spirochaetia</taxon>
        <taxon>Leptospirales</taxon>
        <taxon>Leptospiraceae</taxon>
        <taxon>Leptospira</taxon>
    </lineage>
</organism>
<proteinExistence type="predicted"/>
<sequence length="76" mass="9050">MIDLYKIEHLKSLSERLKTVSKMNGLFCKGLKITSNLVFLKEVPHFKFFKQVHHNIIFIHRVKNLIRIVENSIMEI</sequence>